<protein>
    <submittedName>
        <fullName evidence="1">Uncharacterized protein</fullName>
    </submittedName>
</protein>
<dbReference type="AlphaFoldDB" id="A0A6A6RMA4"/>
<accession>A0A6A6RMA4</accession>
<dbReference type="EMBL" id="MU006804">
    <property type="protein sequence ID" value="KAF2635661.1"/>
    <property type="molecule type" value="Genomic_DNA"/>
</dbReference>
<evidence type="ECO:0000313" key="1">
    <source>
        <dbReference type="EMBL" id="KAF2635661.1"/>
    </source>
</evidence>
<evidence type="ECO:0000313" key="2">
    <source>
        <dbReference type="Proteomes" id="UP000799753"/>
    </source>
</evidence>
<sequence>MDAALIEQFTEQYHRDPPPNMSLDRYLDINVPTHVRYHQQIMNKLKPSLCSLADSIPTSPSPAPAEQSDDGIFGGLPVELLLQTQSELPYNNIPVPVVGRTAAIHTARMTNHAFKFNHRFYTRSVEFFYKNNIFTVSYAKNPKGEYYLHSPPPAYSHLVRHVVADFHVEISDNPAYRLLEGRTDWRWLLRMNPDAERMPLEWKDATFSDAARLGYSQMRFLHYRGKHGSHLGFWNPGPSTAWQDRCTKLKTLKVVLTADNCMGDTGPGIRCLAVRAEKYVGGLNKELLKTWFERLLGDSHISAKAEKVEVEIKGMDQCEGHWCEGVCKEVVEEVVGGLMGVGKE</sequence>
<keyword evidence="2" id="KW-1185">Reference proteome</keyword>
<proteinExistence type="predicted"/>
<gene>
    <name evidence="1" type="ORF">P280DRAFT_484338</name>
</gene>
<dbReference type="Proteomes" id="UP000799753">
    <property type="component" value="Unassembled WGS sequence"/>
</dbReference>
<reference evidence="1" key="1">
    <citation type="journal article" date="2020" name="Stud. Mycol.">
        <title>101 Dothideomycetes genomes: a test case for predicting lifestyles and emergence of pathogens.</title>
        <authorList>
            <person name="Haridas S."/>
            <person name="Albert R."/>
            <person name="Binder M."/>
            <person name="Bloem J."/>
            <person name="Labutti K."/>
            <person name="Salamov A."/>
            <person name="Andreopoulos B."/>
            <person name="Baker S."/>
            <person name="Barry K."/>
            <person name="Bills G."/>
            <person name="Bluhm B."/>
            <person name="Cannon C."/>
            <person name="Castanera R."/>
            <person name="Culley D."/>
            <person name="Daum C."/>
            <person name="Ezra D."/>
            <person name="Gonzalez J."/>
            <person name="Henrissat B."/>
            <person name="Kuo A."/>
            <person name="Liang C."/>
            <person name="Lipzen A."/>
            <person name="Lutzoni F."/>
            <person name="Magnuson J."/>
            <person name="Mondo S."/>
            <person name="Nolan M."/>
            <person name="Ohm R."/>
            <person name="Pangilinan J."/>
            <person name="Park H.-J."/>
            <person name="Ramirez L."/>
            <person name="Alfaro M."/>
            <person name="Sun H."/>
            <person name="Tritt A."/>
            <person name="Yoshinaga Y."/>
            <person name="Zwiers L.-H."/>
            <person name="Turgeon B."/>
            <person name="Goodwin S."/>
            <person name="Spatafora J."/>
            <person name="Crous P."/>
            <person name="Grigoriev I."/>
        </authorList>
    </citation>
    <scope>NUCLEOTIDE SEQUENCE</scope>
    <source>
        <strain evidence="1">CBS 473.64</strain>
    </source>
</reference>
<organism evidence="1 2">
    <name type="scientific">Massarina eburnea CBS 473.64</name>
    <dbReference type="NCBI Taxonomy" id="1395130"/>
    <lineage>
        <taxon>Eukaryota</taxon>
        <taxon>Fungi</taxon>
        <taxon>Dikarya</taxon>
        <taxon>Ascomycota</taxon>
        <taxon>Pezizomycotina</taxon>
        <taxon>Dothideomycetes</taxon>
        <taxon>Pleosporomycetidae</taxon>
        <taxon>Pleosporales</taxon>
        <taxon>Massarineae</taxon>
        <taxon>Massarinaceae</taxon>
        <taxon>Massarina</taxon>
    </lineage>
</organism>
<name>A0A6A6RMA4_9PLEO</name>